<keyword evidence="4" id="KW-1185">Reference proteome</keyword>
<proteinExistence type="predicted"/>
<feature type="region of interest" description="Disordered" evidence="1">
    <location>
        <begin position="1135"/>
        <end position="1215"/>
    </location>
</feature>
<keyword evidence="2" id="KW-0812">Transmembrane</keyword>
<dbReference type="EMBL" id="LSRX01000176">
    <property type="protein sequence ID" value="OLQ05732.1"/>
    <property type="molecule type" value="Genomic_DNA"/>
</dbReference>
<feature type="transmembrane region" description="Helical" evidence="2">
    <location>
        <begin position="865"/>
        <end position="891"/>
    </location>
</feature>
<evidence type="ECO:0000313" key="3">
    <source>
        <dbReference type="EMBL" id="OLQ05732.1"/>
    </source>
</evidence>
<keyword evidence="2" id="KW-0472">Membrane</keyword>
<protein>
    <recommendedName>
        <fullName evidence="5">PKD/REJ-like domain-containing protein</fullName>
    </recommendedName>
</protein>
<feature type="compositionally biased region" description="Low complexity" evidence="1">
    <location>
        <begin position="1192"/>
        <end position="1205"/>
    </location>
</feature>
<comment type="caution">
    <text evidence="3">The sequence shown here is derived from an EMBL/GenBank/DDBJ whole genome shotgun (WGS) entry which is preliminary data.</text>
</comment>
<name>A0A1Q9EE89_SYMMI</name>
<evidence type="ECO:0000256" key="2">
    <source>
        <dbReference type="SAM" id="Phobius"/>
    </source>
</evidence>
<keyword evidence="2" id="KW-1133">Transmembrane helix</keyword>
<feature type="compositionally biased region" description="Polar residues" evidence="1">
    <location>
        <begin position="1166"/>
        <end position="1183"/>
    </location>
</feature>
<organism evidence="3 4">
    <name type="scientific">Symbiodinium microadriaticum</name>
    <name type="common">Dinoflagellate</name>
    <name type="synonym">Zooxanthella microadriatica</name>
    <dbReference type="NCBI Taxonomy" id="2951"/>
    <lineage>
        <taxon>Eukaryota</taxon>
        <taxon>Sar</taxon>
        <taxon>Alveolata</taxon>
        <taxon>Dinophyceae</taxon>
        <taxon>Suessiales</taxon>
        <taxon>Symbiodiniaceae</taxon>
        <taxon>Symbiodinium</taxon>
    </lineage>
</organism>
<evidence type="ECO:0000256" key="1">
    <source>
        <dbReference type="SAM" id="MobiDB-lite"/>
    </source>
</evidence>
<dbReference type="OrthoDB" id="424184at2759"/>
<feature type="region of interest" description="Disordered" evidence="1">
    <location>
        <begin position="917"/>
        <end position="939"/>
    </location>
</feature>
<feature type="region of interest" description="Disordered" evidence="1">
    <location>
        <begin position="1080"/>
        <end position="1120"/>
    </location>
</feature>
<accession>A0A1Q9EE89</accession>
<reference evidence="3 4" key="1">
    <citation type="submission" date="2016-02" db="EMBL/GenBank/DDBJ databases">
        <title>Genome analysis of coral dinoflagellate symbionts highlights evolutionary adaptations to a symbiotic lifestyle.</title>
        <authorList>
            <person name="Aranda M."/>
            <person name="Li Y."/>
            <person name="Liew Y.J."/>
            <person name="Baumgarten S."/>
            <person name="Simakov O."/>
            <person name="Wilson M."/>
            <person name="Piel J."/>
            <person name="Ashoor H."/>
            <person name="Bougouffa S."/>
            <person name="Bajic V.B."/>
            <person name="Ryu T."/>
            <person name="Ravasi T."/>
            <person name="Bayer T."/>
            <person name="Micklem G."/>
            <person name="Kim H."/>
            <person name="Bhak J."/>
            <person name="Lajeunesse T.C."/>
            <person name="Voolstra C.R."/>
        </authorList>
    </citation>
    <scope>NUCLEOTIDE SEQUENCE [LARGE SCALE GENOMIC DNA]</scope>
    <source>
        <strain evidence="3 4">CCMP2467</strain>
    </source>
</reference>
<evidence type="ECO:0008006" key="5">
    <source>
        <dbReference type="Google" id="ProtNLM"/>
    </source>
</evidence>
<evidence type="ECO:0000313" key="4">
    <source>
        <dbReference type="Proteomes" id="UP000186817"/>
    </source>
</evidence>
<dbReference type="Proteomes" id="UP000186817">
    <property type="component" value="Unassembled WGS sequence"/>
</dbReference>
<sequence length="1299" mass="137510">MISRPLRSIKISDGFGVVAPLEAKLQLDLNRGSLGVLRLTFNEPARLRTVGLVADLAPGNWLADDAPCAEIFDAAMHEALGSPQTCVWSQDHRELDVPLSATATLLLGENVTTGVNTVVPAGNIAFLPTPPDFHEADLLQYHFWAGLLAREHEVLHRADIYERLRFHKYQDSLVLSITAAEFNAGVDAVFQELGEVPRVRLEIVAAVRNWLGVETTTYSNAFVRVDQAPQVVLASPANATILNSDEVEFSLQTVLLEDATCSDADRYNRIIEVDWEYKNDTTAGSLVDTVASPFVINFAPFSFEANSSHSFRATAYFAGLTPIAVVQGPAETSASCAFFVTAEVQMDLRIARGILSGGTAACSTLTGDTETLTVPGRTLEVLVWRRDQTEADAGQASVTVTLNFFGLPPVLIATPWLNGSRAGPTAVVSGSDLCTVPPLTSWIWVLTESEPEGTGNQTYSELIIPVFDGSQMVRGSYYEYVMLFGSSVVFQDLRGGAYATVATAVSAGGMQAVRSNRFLADGPPQPRAEDAVNVTPAEGYAVVTTFEFTTEGWQDEQPSLLEYEFVDFALDDLLRLASPWDTNAAVYIAYSIKPYDPGIPCDHLGASSATGLMGPLVSQPVGGVDPNVAVAALASAKAQSNAVVNAELDALQLAAEITSAESSGLKKVGDVMASTMSKGSSATDPAIVEKAADVLDTVLETALTPGAMNKDAGDSLLGSVAAMVSGSSSSSSGVSEEQKATTTSKLIGLTSKLGQSVMNSIEVNATQVLTSVGADGKGSQVVVKKQSTEDVQRLTKCGDSINFRGSAVSVSVVVPSSNSWTAADVALTSVDDDGVRASCSSTQGGGAYTVFHRNSIANESEQGGITFLAVAIALPLIVMGSAVAGGGLYMMRKRIHETKSKSKVFPVDEEAAKLSKSPSLREVVTHTPPGEPDADLPGFVNDPSPVAVERVERGNQKLQLPVAISLGSQLPCILRKRELDCFSYQFTSIRPCARERPVTLSRERDDDELSNLSNAAISELRRRSHGEIPPTPGSLSLKAFVRGCIAGNGGPESPSPDALYNWLAQNDSSSAHVIPVNVPARNGSRSREPSAEHSAAQAFYPEPTDWTSGSAAGEKVKARSGKEFVGKDGMCDSVPFAGNRYEPRASQPDKQPRITVTARRPVATAKASSRSQTPEQPNRSQVVYAQARRRSSSAAPSGSEAMSAAPDRRDSMARSQVQANIETNLMSIGMFLFDAGESGVGKLRRAEEASGLQSPTNSLEPGFPTLLMKGAVGLSVTSSPRAERMADGLGHGAGLGSEA</sequence>
<gene>
    <name evidence="3" type="ORF">AK812_SmicGene11000</name>
</gene>